<dbReference type="GO" id="GO:0048188">
    <property type="term" value="C:Set1C/COMPASS complex"/>
    <property type="evidence" value="ECO:0007669"/>
    <property type="project" value="InterPro"/>
</dbReference>
<name>A0AAN7QHY9_TRANT</name>
<reference evidence="1 2" key="1">
    <citation type="journal article" date="2023" name="Hortic Res">
        <title>Pangenome of water caltrop reveals structural variations and asymmetric subgenome divergence after allopolyploidization.</title>
        <authorList>
            <person name="Zhang X."/>
            <person name="Chen Y."/>
            <person name="Wang L."/>
            <person name="Yuan Y."/>
            <person name="Fang M."/>
            <person name="Shi L."/>
            <person name="Lu R."/>
            <person name="Comes H.P."/>
            <person name="Ma Y."/>
            <person name="Chen Y."/>
            <person name="Huang G."/>
            <person name="Zhou Y."/>
            <person name="Zheng Z."/>
            <person name="Qiu Y."/>
        </authorList>
    </citation>
    <scope>NUCLEOTIDE SEQUENCE [LARGE SCALE GENOMIC DNA]</scope>
    <source>
        <strain evidence="1">F231</strain>
    </source>
</reference>
<protein>
    <submittedName>
        <fullName evidence="1">Uncharacterized protein</fullName>
    </submittedName>
</protein>
<organism evidence="1 2">
    <name type="scientific">Trapa natans</name>
    <name type="common">Water chestnut</name>
    <dbReference type="NCBI Taxonomy" id="22666"/>
    <lineage>
        <taxon>Eukaryota</taxon>
        <taxon>Viridiplantae</taxon>
        <taxon>Streptophyta</taxon>
        <taxon>Embryophyta</taxon>
        <taxon>Tracheophyta</taxon>
        <taxon>Spermatophyta</taxon>
        <taxon>Magnoliopsida</taxon>
        <taxon>eudicotyledons</taxon>
        <taxon>Gunneridae</taxon>
        <taxon>Pentapetalae</taxon>
        <taxon>rosids</taxon>
        <taxon>malvids</taxon>
        <taxon>Myrtales</taxon>
        <taxon>Lythraceae</taxon>
        <taxon>Trapa</taxon>
    </lineage>
</organism>
<dbReference type="PANTHER" id="PTHR10598">
    <property type="entry name" value="SET1/ASH2 HISTONE METHYLTRANSFERASE COMPLEX SUBUNIT ASH2"/>
    <property type="match status" value="1"/>
</dbReference>
<dbReference type="Proteomes" id="UP001346149">
    <property type="component" value="Unassembled WGS sequence"/>
</dbReference>
<dbReference type="Gene3D" id="2.60.120.920">
    <property type="match status" value="1"/>
</dbReference>
<gene>
    <name evidence="1" type="ORF">SAY86_026650</name>
</gene>
<sequence>MNNYGYQDIDGCKVHKALSEKYGEEGYKEGDIIGFYINLRDGERYVPKPSRMILYKGKRYVAQPMPRKTITK</sequence>
<dbReference type="InterPro" id="IPR037353">
    <property type="entry name" value="ASH2"/>
</dbReference>
<dbReference type="InterPro" id="IPR043136">
    <property type="entry name" value="B30.2/SPRY_sf"/>
</dbReference>
<evidence type="ECO:0000313" key="1">
    <source>
        <dbReference type="EMBL" id="KAK4765560.1"/>
    </source>
</evidence>
<proteinExistence type="predicted"/>
<comment type="caution">
    <text evidence="1">The sequence shown here is derived from an EMBL/GenBank/DDBJ whole genome shotgun (WGS) entry which is preliminary data.</text>
</comment>
<keyword evidence="2" id="KW-1185">Reference proteome</keyword>
<dbReference type="AlphaFoldDB" id="A0AAN7QHY9"/>
<dbReference type="PANTHER" id="PTHR10598:SF0">
    <property type="entry name" value="SET1_ASH2 HISTONE METHYLTRANSFERASE COMPLEX SUBUNIT ASH2"/>
    <property type="match status" value="1"/>
</dbReference>
<evidence type="ECO:0000313" key="2">
    <source>
        <dbReference type="Proteomes" id="UP001346149"/>
    </source>
</evidence>
<dbReference type="GO" id="GO:0000976">
    <property type="term" value="F:transcription cis-regulatory region binding"/>
    <property type="evidence" value="ECO:0007669"/>
    <property type="project" value="TreeGrafter"/>
</dbReference>
<accession>A0AAN7QHY9</accession>
<dbReference type="EMBL" id="JAXQNO010000023">
    <property type="protein sequence ID" value="KAK4765560.1"/>
    <property type="molecule type" value="Genomic_DNA"/>
</dbReference>